<protein>
    <recommendedName>
        <fullName evidence="5">DUF3999 domain-containing protein</fullName>
    </recommendedName>
</protein>
<sequence>MKPYFLTLCLVASLPAAGALAADSAADYPWQVPLVLQGKGPWYRLQVPMAVQLAAAHADLRDLRVFNQEGEALPYALSDAVEQRNSAPRDASVRLFPLYGATADPGAQANLRIQRSTSGTLVEVLPDAAPAAAGEQRRGWLLDAGTADFPFERLLLDWNSPSEGFQHFRIEASDDLRNWQPWGDGQLARLSFNGERMDVSEVALPGRKARYLRLSWPANEPAVELTSARLQGHSERTEAAPLVWSPPFAGQLDADGAYRWELPLALPLERVKVALDPAQSPLMVPVALSGRAEVKDANGQAGNWWPLARGVLYSLPIDGRQARQDELALNGAAVRQLRLVTDARGTGLGAGVPDISVAMRARELVFLVRGSVPYRLALGNGAAHAASLPLSVLIPAYSAETAAALGQAQLQEALAPANVPSRAAPLGRDWKRVGLWVVLLAGVLLLAGMALSLVRGKA</sequence>
<dbReference type="Proteomes" id="UP000199636">
    <property type="component" value="Unassembled WGS sequence"/>
</dbReference>
<feature type="chain" id="PRO_5011443925" description="DUF3999 domain-containing protein" evidence="2">
    <location>
        <begin position="22"/>
        <end position="458"/>
    </location>
</feature>
<evidence type="ECO:0000256" key="1">
    <source>
        <dbReference type="SAM" id="Phobius"/>
    </source>
</evidence>
<keyword evidence="1" id="KW-0472">Membrane</keyword>
<dbReference type="AlphaFoldDB" id="A0A1G8K4L1"/>
<dbReference type="OrthoDB" id="5405606at2"/>
<evidence type="ECO:0000313" key="4">
    <source>
        <dbReference type="Proteomes" id="UP000199636"/>
    </source>
</evidence>
<proteinExistence type="predicted"/>
<evidence type="ECO:0000313" key="3">
    <source>
        <dbReference type="EMBL" id="SDI38353.1"/>
    </source>
</evidence>
<organism evidence="3 4">
    <name type="scientific">Pseudomonas panipatensis</name>
    <dbReference type="NCBI Taxonomy" id="428992"/>
    <lineage>
        <taxon>Bacteria</taxon>
        <taxon>Pseudomonadati</taxon>
        <taxon>Pseudomonadota</taxon>
        <taxon>Gammaproteobacteria</taxon>
        <taxon>Pseudomonadales</taxon>
        <taxon>Pseudomonadaceae</taxon>
        <taxon>Pseudomonas</taxon>
    </lineage>
</organism>
<dbReference type="Gene3D" id="2.60.120.260">
    <property type="entry name" value="Galactose-binding domain-like"/>
    <property type="match status" value="1"/>
</dbReference>
<evidence type="ECO:0008006" key="5">
    <source>
        <dbReference type="Google" id="ProtNLM"/>
    </source>
</evidence>
<reference evidence="4" key="1">
    <citation type="submission" date="2016-10" db="EMBL/GenBank/DDBJ databases">
        <authorList>
            <person name="Varghese N."/>
            <person name="Submissions S."/>
        </authorList>
    </citation>
    <scope>NUCLEOTIDE SEQUENCE [LARGE SCALE GENOMIC DNA]</scope>
    <source>
        <strain evidence="4">CCM 7469</strain>
    </source>
</reference>
<keyword evidence="1" id="KW-0812">Transmembrane</keyword>
<dbReference type="STRING" id="428992.SAMN05216272_108251"/>
<dbReference type="InterPro" id="IPR025060">
    <property type="entry name" value="DUF3999"/>
</dbReference>
<feature type="signal peptide" evidence="2">
    <location>
        <begin position="1"/>
        <end position="21"/>
    </location>
</feature>
<keyword evidence="1" id="KW-1133">Transmembrane helix</keyword>
<keyword evidence="2" id="KW-0732">Signal</keyword>
<accession>A0A1G8K4L1</accession>
<evidence type="ECO:0000256" key="2">
    <source>
        <dbReference type="SAM" id="SignalP"/>
    </source>
</evidence>
<feature type="transmembrane region" description="Helical" evidence="1">
    <location>
        <begin position="433"/>
        <end position="454"/>
    </location>
</feature>
<name>A0A1G8K4L1_9PSED</name>
<gene>
    <name evidence="3" type="ORF">SAMN05216272_108251</name>
</gene>
<dbReference type="EMBL" id="FNDS01000008">
    <property type="protein sequence ID" value="SDI38353.1"/>
    <property type="molecule type" value="Genomic_DNA"/>
</dbReference>
<keyword evidence="4" id="KW-1185">Reference proteome</keyword>
<dbReference type="Pfam" id="PF13163">
    <property type="entry name" value="DUF3999"/>
    <property type="match status" value="1"/>
</dbReference>